<organism evidence="1 2">
    <name type="scientific">Roseomonas acroporae</name>
    <dbReference type="NCBI Taxonomy" id="2937791"/>
    <lineage>
        <taxon>Bacteria</taxon>
        <taxon>Pseudomonadati</taxon>
        <taxon>Pseudomonadota</taxon>
        <taxon>Alphaproteobacteria</taxon>
        <taxon>Acetobacterales</taxon>
        <taxon>Roseomonadaceae</taxon>
        <taxon>Roseomonas</taxon>
    </lineage>
</organism>
<dbReference type="RefSeq" id="WP_248670135.1">
    <property type="nucleotide sequence ID" value="NZ_JALPRX010000177.1"/>
</dbReference>
<dbReference type="EMBL" id="JALPRX010000177">
    <property type="protein sequence ID" value="MCK8788093.1"/>
    <property type="molecule type" value="Genomic_DNA"/>
</dbReference>
<comment type="caution">
    <text evidence="1">The sequence shown here is derived from an EMBL/GenBank/DDBJ whole genome shotgun (WGS) entry which is preliminary data.</text>
</comment>
<gene>
    <name evidence="1" type="ORF">M0638_27430</name>
</gene>
<protein>
    <submittedName>
        <fullName evidence="1">Uncharacterized protein</fullName>
    </submittedName>
</protein>
<dbReference type="Proteomes" id="UP001139516">
    <property type="component" value="Unassembled WGS sequence"/>
</dbReference>
<sequence>MMPARRWTPERDAALLALYARTGPERLLCGEIARLLGASFWAVRHRLSRLGARRTDWTAGRGFAMCQGPKPGDRVLDDDPDAQPTGRVTHTLHKVRCLGQGEPHMFWSRDPRAHRVCDRCQRLGEQGVSDAPTLHEDWADLARRVRREYTNGQDR</sequence>
<name>A0A9X1YFT2_9PROT</name>
<keyword evidence="2" id="KW-1185">Reference proteome</keyword>
<dbReference type="AlphaFoldDB" id="A0A9X1YFT2"/>
<proteinExistence type="predicted"/>
<evidence type="ECO:0000313" key="2">
    <source>
        <dbReference type="Proteomes" id="UP001139516"/>
    </source>
</evidence>
<reference evidence="1" key="1">
    <citation type="submission" date="2022-04" db="EMBL/GenBank/DDBJ databases">
        <title>Roseomonas acroporae sp. nov., isolated from coral Acropora digitifera.</title>
        <authorList>
            <person name="Sun H."/>
        </authorList>
    </citation>
    <scope>NUCLEOTIDE SEQUENCE</scope>
    <source>
        <strain evidence="1">NAR14</strain>
    </source>
</reference>
<accession>A0A9X1YFT2</accession>
<evidence type="ECO:0000313" key="1">
    <source>
        <dbReference type="EMBL" id="MCK8788093.1"/>
    </source>
</evidence>